<keyword evidence="1" id="KW-0805">Transcription regulation</keyword>
<sequence>MPRAGLTPAAVTEEAARLCDEEGFDQLSLSAVAKRCGVAVPSLYKHVGGLAALRREVAAAAAAEFAAVLGRAAIGRAGADALRAVAHAYREYARTRPGCYAALQQAPRPAEDAQAAVVFYRAVEVLIPVVRGFGLADEVLIDVIRSLRSALHGFVDLELRGGFGLPQSTDASFESLVEAMVRMLRNWPQSAGPQQETGEDGPGG</sequence>
<dbReference type="InterPro" id="IPR036271">
    <property type="entry name" value="Tet_transcr_reg_TetR-rel_C_sf"/>
</dbReference>
<feature type="DNA-binding region" description="H-T-H motif" evidence="4">
    <location>
        <begin position="28"/>
        <end position="47"/>
    </location>
</feature>
<evidence type="ECO:0000259" key="5">
    <source>
        <dbReference type="PROSITE" id="PS50977"/>
    </source>
</evidence>
<dbReference type="PANTHER" id="PTHR30055">
    <property type="entry name" value="HTH-TYPE TRANSCRIPTIONAL REGULATOR RUTR"/>
    <property type="match status" value="1"/>
</dbReference>
<dbReference type="SUPFAM" id="SSF48498">
    <property type="entry name" value="Tetracyclin repressor-like, C-terminal domain"/>
    <property type="match status" value="1"/>
</dbReference>
<dbReference type="Gene3D" id="1.10.357.10">
    <property type="entry name" value="Tetracycline Repressor, domain 2"/>
    <property type="match status" value="1"/>
</dbReference>
<dbReference type="InterPro" id="IPR050109">
    <property type="entry name" value="HTH-type_TetR-like_transc_reg"/>
</dbReference>
<protein>
    <submittedName>
        <fullName evidence="6">TetR/AcrR family transcriptional regulator</fullName>
    </submittedName>
</protein>
<reference evidence="7" key="1">
    <citation type="journal article" date="2019" name="Int. J. Syst. Evol. Microbiol.">
        <title>The Global Catalogue of Microorganisms (GCM) 10K type strain sequencing project: providing services to taxonomists for standard genome sequencing and annotation.</title>
        <authorList>
            <consortium name="The Broad Institute Genomics Platform"/>
            <consortium name="The Broad Institute Genome Sequencing Center for Infectious Disease"/>
            <person name="Wu L."/>
            <person name="Ma J."/>
        </authorList>
    </citation>
    <scope>NUCLEOTIDE SEQUENCE [LARGE SCALE GENOMIC DNA]</scope>
    <source>
        <strain evidence="7">CCUG 63369</strain>
    </source>
</reference>
<evidence type="ECO:0000256" key="3">
    <source>
        <dbReference type="ARBA" id="ARBA00023163"/>
    </source>
</evidence>
<dbReference type="InterPro" id="IPR001647">
    <property type="entry name" value="HTH_TetR"/>
</dbReference>
<dbReference type="PANTHER" id="PTHR30055:SF239">
    <property type="entry name" value="TRANSCRIPTIONAL REGULATORY PROTEIN"/>
    <property type="match status" value="1"/>
</dbReference>
<dbReference type="Pfam" id="PF00440">
    <property type="entry name" value="TetR_N"/>
    <property type="match status" value="1"/>
</dbReference>
<gene>
    <name evidence="6" type="ORF">ACFQZU_14535</name>
</gene>
<dbReference type="PROSITE" id="PS50977">
    <property type="entry name" value="HTH_TETR_2"/>
    <property type="match status" value="1"/>
</dbReference>
<evidence type="ECO:0000256" key="1">
    <source>
        <dbReference type="ARBA" id="ARBA00023015"/>
    </source>
</evidence>
<evidence type="ECO:0000313" key="6">
    <source>
        <dbReference type="EMBL" id="MFD0802526.1"/>
    </source>
</evidence>
<comment type="caution">
    <text evidence="6">The sequence shown here is derived from an EMBL/GenBank/DDBJ whole genome shotgun (WGS) entry which is preliminary data.</text>
</comment>
<keyword evidence="7" id="KW-1185">Reference proteome</keyword>
<organism evidence="6 7">
    <name type="scientific">Streptomonospora algeriensis</name>
    <dbReference type="NCBI Taxonomy" id="995084"/>
    <lineage>
        <taxon>Bacteria</taxon>
        <taxon>Bacillati</taxon>
        <taxon>Actinomycetota</taxon>
        <taxon>Actinomycetes</taxon>
        <taxon>Streptosporangiales</taxon>
        <taxon>Nocardiopsidaceae</taxon>
        <taxon>Streptomonospora</taxon>
    </lineage>
</organism>
<evidence type="ECO:0000313" key="7">
    <source>
        <dbReference type="Proteomes" id="UP001596956"/>
    </source>
</evidence>
<name>A0ABW3BGP8_9ACTN</name>
<feature type="domain" description="HTH tetR-type" evidence="5">
    <location>
        <begin position="5"/>
        <end position="65"/>
    </location>
</feature>
<dbReference type="InterPro" id="IPR025996">
    <property type="entry name" value="MT1864/Rv1816-like_C"/>
</dbReference>
<dbReference type="Proteomes" id="UP001596956">
    <property type="component" value="Unassembled WGS sequence"/>
</dbReference>
<evidence type="ECO:0000256" key="2">
    <source>
        <dbReference type="ARBA" id="ARBA00023125"/>
    </source>
</evidence>
<dbReference type="EMBL" id="JBHTHR010000501">
    <property type="protein sequence ID" value="MFD0802526.1"/>
    <property type="molecule type" value="Genomic_DNA"/>
</dbReference>
<dbReference type="Pfam" id="PF13305">
    <property type="entry name" value="TetR_C_33"/>
    <property type="match status" value="1"/>
</dbReference>
<evidence type="ECO:0000256" key="4">
    <source>
        <dbReference type="PROSITE-ProRule" id="PRU00335"/>
    </source>
</evidence>
<dbReference type="Gene3D" id="1.10.10.60">
    <property type="entry name" value="Homeodomain-like"/>
    <property type="match status" value="1"/>
</dbReference>
<keyword evidence="3" id="KW-0804">Transcription</keyword>
<dbReference type="SUPFAM" id="SSF46689">
    <property type="entry name" value="Homeodomain-like"/>
    <property type="match status" value="1"/>
</dbReference>
<keyword evidence="2 4" id="KW-0238">DNA-binding</keyword>
<dbReference type="InterPro" id="IPR009057">
    <property type="entry name" value="Homeodomain-like_sf"/>
</dbReference>
<accession>A0ABW3BGP8</accession>
<proteinExistence type="predicted"/>